<keyword evidence="5 13" id="KW-0540">Nuclease</keyword>
<evidence type="ECO:0000256" key="10">
    <source>
        <dbReference type="ARBA" id="ARBA00023014"/>
    </source>
</evidence>
<dbReference type="InterPro" id="IPR022765">
    <property type="entry name" value="Dna2/Cas4_DUF83"/>
</dbReference>
<dbReference type="PANTHER" id="PTHR36531">
    <property type="entry name" value="CRISPR-ASSOCIATED EXONUCLEASE CAS4"/>
    <property type="match status" value="1"/>
</dbReference>
<evidence type="ECO:0000256" key="13">
    <source>
        <dbReference type="RuleBase" id="RU365022"/>
    </source>
</evidence>
<evidence type="ECO:0000313" key="15">
    <source>
        <dbReference type="EMBL" id="UTH14646.1"/>
    </source>
</evidence>
<keyword evidence="8 13" id="KW-0269">Exonuclease</keyword>
<evidence type="ECO:0000256" key="4">
    <source>
        <dbReference type="ARBA" id="ARBA00020049"/>
    </source>
</evidence>
<dbReference type="GO" id="GO:0004527">
    <property type="term" value="F:exonuclease activity"/>
    <property type="evidence" value="ECO:0007669"/>
    <property type="project" value="UniProtKB-KW"/>
</dbReference>
<dbReference type="InterPro" id="IPR051827">
    <property type="entry name" value="Cas4_exonuclease"/>
</dbReference>
<gene>
    <name evidence="15" type="primary">cas4</name>
    <name evidence="15" type="ORF">KFV11_04620</name>
</gene>
<keyword evidence="7 13" id="KW-0378">Hydrolase</keyword>
<comment type="cofactor">
    <cofactor evidence="1">
        <name>[4Fe-4S] cluster</name>
        <dbReference type="ChEBI" id="CHEBI:49883"/>
    </cofactor>
</comment>
<dbReference type="AlphaFoldDB" id="A0A9Q9BV04"/>
<dbReference type="GO" id="GO:0046872">
    <property type="term" value="F:metal ion binding"/>
    <property type="evidence" value="ECO:0007669"/>
    <property type="project" value="UniProtKB-KW"/>
</dbReference>
<dbReference type="EMBL" id="CP073809">
    <property type="protein sequence ID" value="UTH14646.1"/>
    <property type="molecule type" value="Genomic_DNA"/>
</dbReference>
<sequence>MYEEDDYLMLSGIQHFYFCRRQWSLIHVEQQWQDNRWTAEGQIVHEKADNPYIKEKRKNHFLSRAMPVSSPSLGLAGILDVVEFSKNETGISVEGKKGKWQPTIVEFKRGKEKKDNRDIVQLVAQAMCLEETLDIQVPYAYLYYHQTNKKVKISISDELKHEVHDLTEQMHEIYNQRITTEAEFHKNCKECSLIDICMPRLTKKRVNINSYMYNHLYEDLI</sequence>
<dbReference type="RefSeq" id="WP_254250461.1">
    <property type="nucleotide sequence ID" value="NZ_CP073809.1"/>
</dbReference>
<evidence type="ECO:0000256" key="12">
    <source>
        <dbReference type="ARBA" id="ARBA00023211"/>
    </source>
</evidence>
<evidence type="ECO:0000256" key="3">
    <source>
        <dbReference type="ARBA" id="ARBA00012768"/>
    </source>
</evidence>
<proteinExistence type="inferred from homology"/>
<evidence type="ECO:0000256" key="5">
    <source>
        <dbReference type="ARBA" id="ARBA00022722"/>
    </source>
</evidence>
<dbReference type="InterPro" id="IPR011604">
    <property type="entry name" value="PDDEXK-like_dom_sf"/>
</dbReference>
<name>A0A9Q9BV04_9STAP</name>
<evidence type="ECO:0000256" key="7">
    <source>
        <dbReference type="ARBA" id="ARBA00022801"/>
    </source>
</evidence>
<evidence type="ECO:0000256" key="6">
    <source>
        <dbReference type="ARBA" id="ARBA00022723"/>
    </source>
</evidence>
<dbReference type="NCBIfam" id="TIGR00372">
    <property type="entry name" value="cas4"/>
    <property type="match status" value="1"/>
</dbReference>
<dbReference type="Pfam" id="PF01930">
    <property type="entry name" value="Cas_Cas4"/>
    <property type="match status" value="1"/>
</dbReference>
<feature type="domain" description="DUF83" evidence="14">
    <location>
        <begin position="11"/>
        <end position="198"/>
    </location>
</feature>
<dbReference type="Proteomes" id="UP001057381">
    <property type="component" value="Chromosome"/>
</dbReference>
<evidence type="ECO:0000256" key="9">
    <source>
        <dbReference type="ARBA" id="ARBA00023004"/>
    </source>
</evidence>
<comment type="cofactor">
    <cofactor evidence="13">
        <name>iron-sulfur cluster</name>
        <dbReference type="ChEBI" id="CHEBI:30408"/>
    </cofactor>
</comment>
<keyword evidence="9 13" id="KW-0408">Iron</keyword>
<accession>A0A9Q9BV04</accession>
<keyword evidence="6 13" id="KW-0479">Metal-binding</keyword>
<keyword evidence="12 13" id="KW-0464">Manganese</keyword>
<keyword evidence="10 13" id="KW-0411">Iron-sulfur</keyword>
<keyword evidence="11 13" id="KW-0051">Antiviral defense</keyword>
<reference evidence="15" key="1">
    <citation type="submission" date="2021-04" db="EMBL/GenBank/DDBJ databases">
        <title>Complete Genome Sequences of Macrococcus spp. from dog and cattle.</title>
        <authorList>
            <person name="Schwendener S."/>
            <person name="Perreten V."/>
        </authorList>
    </citation>
    <scope>NUCLEOTIDE SEQUENCE</scope>
    <source>
        <strain evidence="15">Epi0143-OL</strain>
    </source>
</reference>
<comment type="similarity">
    <text evidence="2 13">Belongs to the CRISPR-associated exonuclease Cas4 family.</text>
</comment>
<evidence type="ECO:0000313" key="16">
    <source>
        <dbReference type="Proteomes" id="UP001057381"/>
    </source>
</evidence>
<dbReference type="KEGG" id="mequ:KFV11_04620"/>
<dbReference type="GO" id="GO:0051607">
    <property type="term" value="P:defense response to virus"/>
    <property type="evidence" value="ECO:0007669"/>
    <property type="project" value="UniProtKB-KW"/>
</dbReference>
<comment type="function">
    <text evidence="13">CRISPR (clustered regularly interspaced short palindromic repeat) is an adaptive immune system that provides protection against mobile genetic elements (viruses, transposable elements and conjugative plasmids). CRISPR clusters contain sequences complementary to antecedent mobile elements and target invading nucleic acids. CRISPR clusters are transcribed and processed into CRISPR RNA (crRNA).</text>
</comment>
<evidence type="ECO:0000256" key="1">
    <source>
        <dbReference type="ARBA" id="ARBA00001966"/>
    </source>
</evidence>
<dbReference type="EC" id="3.1.12.1" evidence="3 13"/>
<dbReference type="PANTHER" id="PTHR36531:SF6">
    <property type="entry name" value="DNA REPLICATION ATP-DEPENDENT HELICASE_NUCLEASE DNA2"/>
    <property type="match status" value="1"/>
</dbReference>
<dbReference type="InterPro" id="IPR013343">
    <property type="entry name" value="CRISPR-assoc_prot_Cas4"/>
</dbReference>
<evidence type="ECO:0000256" key="11">
    <source>
        <dbReference type="ARBA" id="ARBA00023118"/>
    </source>
</evidence>
<dbReference type="GO" id="GO:0051536">
    <property type="term" value="F:iron-sulfur cluster binding"/>
    <property type="evidence" value="ECO:0007669"/>
    <property type="project" value="UniProtKB-KW"/>
</dbReference>
<dbReference type="Gene3D" id="3.90.320.10">
    <property type="match status" value="1"/>
</dbReference>
<evidence type="ECO:0000259" key="14">
    <source>
        <dbReference type="Pfam" id="PF01930"/>
    </source>
</evidence>
<evidence type="ECO:0000256" key="2">
    <source>
        <dbReference type="ARBA" id="ARBA00009189"/>
    </source>
</evidence>
<organism evidence="15 16">
    <name type="scientific">Macrococcus equipercicus</name>
    <dbReference type="NCBI Taxonomy" id="69967"/>
    <lineage>
        <taxon>Bacteria</taxon>
        <taxon>Bacillati</taxon>
        <taxon>Bacillota</taxon>
        <taxon>Bacilli</taxon>
        <taxon>Bacillales</taxon>
        <taxon>Staphylococcaceae</taxon>
        <taxon>Macrococcus</taxon>
    </lineage>
</organism>
<comment type="cofactor">
    <cofactor evidence="13">
        <name>Mg(2+)</name>
        <dbReference type="ChEBI" id="CHEBI:18420"/>
    </cofactor>
    <cofactor evidence="13">
        <name>Mn(2+)</name>
        <dbReference type="ChEBI" id="CHEBI:29035"/>
    </cofactor>
    <text evidence="13">Mg(2+) or Mn(2+) required for ssDNA cleavage activity.</text>
</comment>
<protein>
    <recommendedName>
        <fullName evidence="4 13">CRISPR-associated exonuclease Cas4</fullName>
        <ecNumber evidence="3 13">3.1.12.1</ecNumber>
    </recommendedName>
</protein>
<evidence type="ECO:0000256" key="8">
    <source>
        <dbReference type="ARBA" id="ARBA00022839"/>
    </source>
</evidence>